<dbReference type="Proteomes" id="UP000249723">
    <property type="component" value="Unassembled WGS sequence"/>
</dbReference>
<feature type="domain" description="Nucleotidyl transferase" evidence="5">
    <location>
        <begin position="22"/>
        <end position="219"/>
    </location>
</feature>
<dbReference type="Gene3D" id="3.90.550.10">
    <property type="entry name" value="Spore Coat Polysaccharide Biosynthesis Protein SpsA, Chain A"/>
    <property type="match status" value="1"/>
</dbReference>
<accession>A0A2X0MSB3</accession>
<dbReference type="InterPro" id="IPR029044">
    <property type="entry name" value="Nucleotide-diphossugar_trans"/>
</dbReference>
<dbReference type="Gene3D" id="2.160.10.10">
    <property type="entry name" value="Hexapeptide repeat proteins"/>
    <property type="match status" value="1"/>
</dbReference>
<proteinExistence type="inferred from homology"/>
<comment type="similarity">
    <text evidence="2">Belongs to the transferase hexapeptide repeat family.</text>
</comment>
<dbReference type="OrthoDB" id="285674at2759"/>
<evidence type="ECO:0000313" key="8">
    <source>
        <dbReference type="Proteomes" id="UP000249723"/>
    </source>
</evidence>
<evidence type="ECO:0000259" key="6">
    <source>
        <dbReference type="Pfam" id="PF25087"/>
    </source>
</evidence>
<evidence type="ECO:0000256" key="3">
    <source>
        <dbReference type="ARBA" id="ARBA00012387"/>
    </source>
</evidence>
<comment type="catalytic activity">
    <reaction evidence="4">
        <text>alpha-D-mannose 1-phosphate + GTP + H(+) = GDP-alpha-D-mannose + diphosphate</text>
        <dbReference type="Rhea" id="RHEA:15229"/>
        <dbReference type="ChEBI" id="CHEBI:15378"/>
        <dbReference type="ChEBI" id="CHEBI:33019"/>
        <dbReference type="ChEBI" id="CHEBI:37565"/>
        <dbReference type="ChEBI" id="CHEBI:57527"/>
        <dbReference type="ChEBI" id="CHEBI:58409"/>
        <dbReference type="EC" id="2.7.7.13"/>
    </reaction>
</comment>
<evidence type="ECO:0000256" key="4">
    <source>
        <dbReference type="ARBA" id="ARBA00047343"/>
    </source>
</evidence>
<dbReference type="CDD" id="cd06428">
    <property type="entry name" value="M1P_guanylylT_A_like_N"/>
    <property type="match status" value="1"/>
</dbReference>
<dbReference type="EC" id="2.7.7.13" evidence="3"/>
<keyword evidence="8" id="KW-1185">Reference proteome</keyword>
<comment type="pathway">
    <text evidence="1">Nucleotide-sugar biosynthesis; GDP-alpha-D-mannose biosynthesis; GDP-alpha-D-mannose from alpha-D-mannose 1-phosphate (GTP route): step 1/1.</text>
</comment>
<dbReference type="STRING" id="289078.A0A2X0MSB3"/>
<evidence type="ECO:0000259" key="5">
    <source>
        <dbReference type="Pfam" id="PF00483"/>
    </source>
</evidence>
<evidence type="ECO:0000256" key="2">
    <source>
        <dbReference type="ARBA" id="ARBA00007274"/>
    </source>
</evidence>
<evidence type="ECO:0000256" key="1">
    <source>
        <dbReference type="ARBA" id="ARBA00004823"/>
    </source>
</evidence>
<reference evidence="8" key="1">
    <citation type="submission" date="2016-10" db="EMBL/GenBank/DDBJ databases">
        <authorList>
            <person name="Jeantristanb JTB J.-T."/>
            <person name="Ricardo R."/>
        </authorList>
    </citation>
    <scope>NUCLEOTIDE SEQUENCE [LARGE SCALE GENOMIC DNA]</scope>
</reference>
<dbReference type="Pfam" id="PF00483">
    <property type="entry name" value="NTP_transferase"/>
    <property type="match status" value="1"/>
</dbReference>
<dbReference type="PANTHER" id="PTHR22572">
    <property type="entry name" value="SUGAR-1-PHOSPHATE GUANYL TRANSFERASE"/>
    <property type="match status" value="1"/>
</dbReference>
<dbReference type="AlphaFoldDB" id="A0A2X0MSB3"/>
<evidence type="ECO:0000313" key="7">
    <source>
        <dbReference type="EMBL" id="SCZ90633.1"/>
    </source>
</evidence>
<dbReference type="GO" id="GO:0004475">
    <property type="term" value="F:mannose-1-phosphate guanylyltransferase (GTP) activity"/>
    <property type="evidence" value="ECO:0007669"/>
    <property type="project" value="UniProtKB-EC"/>
</dbReference>
<protein>
    <recommendedName>
        <fullName evidence="3">mannose-1-phosphate guanylyltransferase</fullName>
        <ecNumber evidence="3">2.7.7.13</ecNumber>
    </recommendedName>
</protein>
<dbReference type="Pfam" id="PF25087">
    <property type="entry name" value="GMPPB_C"/>
    <property type="match status" value="1"/>
</dbReference>
<organism evidence="7 8">
    <name type="scientific">Microbotryum saponariae</name>
    <dbReference type="NCBI Taxonomy" id="289078"/>
    <lineage>
        <taxon>Eukaryota</taxon>
        <taxon>Fungi</taxon>
        <taxon>Dikarya</taxon>
        <taxon>Basidiomycota</taxon>
        <taxon>Pucciniomycotina</taxon>
        <taxon>Microbotryomycetes</taxon>
        <taxon>Microbotryales</taxon>
        <taxon>Microbotryaceae</taxon>
        <taxon>Microbotryum</taxon>
    </lineage>
</organism>
<name>A0A2X0MSB3_9BASI</name>
<dbReference type="InterPro" id="IPR005835">
    <property type="entry name" value="NTP_transferase_dom"/>
</dbReference>
<sequence>MASSKAVILIGGPSKVTSSSTRTRFRPLSLDIPKPLFPIAGRALLWHSIQAASKVDGLHEVILIGFYDDAIIAPFVKAASIDFPNLSIRYMREYQSLGTAGGLYHFRDSILRNNPDQIFVLHADIACNFPLAQLKDFHDRHRGVGTVMGVKVPRETATKFGCIVIDPETQQARHYVEKPESFISDTINGGSSMLSAAAHNGRIYLFDKTIFDEIRVAMETKLRRNADDPTLAQDDQLRLEQDVIAPLAASKKLYVYQALGAWTQIKSAASAIPANTLILASYKTTNPLLLRRRSPTITAENRAHASAMARASKSIKAEIIEPCFIDETAEVDPTAKVGPNVSIGAGVKIGYGCRVKESIILDNTTLDKNAYVINSIISEDCKLGPWSRVEGSSFGDEKQSIAILAKNVSVLREVHVRSCIVLPSKVLSKNSKNEVLL</sequence>
<gene>
    <name evidence="7" type="ORF">BZ3500_MVSOF-1268-A1-R1_CHR1-3G02115</name>
</gene>
<dbReference type="InterPro" id="IPR050486">
    <property type="entry name" value="Mannose-1P_guanyltransferase"/>
</dbReference>
<dbReference type="InterPro" id="IPR056729">
    <property type="entry name" value="GMPPB_C"/>
</dbReference>
<feature type="domain" description="Mannose-1-phosphate guanyltransferase C-terminal" evidence="6">
    <location>
        <begin position="319"/>
        <end position="434"/>
    </location>
</feature>
<dbReference type="SUPFAM" id="SSF53448">
    <property type="entry name" value="Nucleotide-diphospho-sugar transferases"/>
    <property type="match status" value="1"/>
</dbReference>
<dbReference type="EMBL" id="FMWP01000014">
    <property type="protein sequence ID" value="SCZ90633.1"/>
    <property type="molecule type" value="Genomic_DNA"/>
</dbReference>